<feature type="region of interest" description="Disordered" evidence="3">
    <location>
        <begin position="133"/>
        <end position="203"/>
    </location>
</feature>
<dbReference type="PANTHER" id="PTHR21250">
    <property type="entry name" value="PRE-RRNA-PROCESSING PROTEIN TSR2 HOMOLOG"/>
    <property type="match status" value="1"/>
</dbReference>
<evidence type="ECO:0000313" key="5">
    <source>
        <dbReference type="RefSeq" id="XP_010455162.1"/>
    </source>
</evidence>
<dbReference type="Proteomes" id="UP000694864">
    <property type="component" value="Chromosome 13"/>
</dbReference>
<proteinExistence type="inferred from homology"/>
<dbReference type="RefSeq" id="XP_010455162.1">
    <property type="nucleotide sequence ID" value="XM_010456860.2"/>
</dbReference>
<protein>
    <submittedName>
        <fullName evidence="5">Pre-rRNA-processing protein TSR2-like</fullName>
    </submittedName>
</protein>
<dbReference type="Pfam" id="PF10273">
    <property type="entry name" value="WGG"/>
    <property type="match status" value="1"/>
</dbReference>
<dbReference type="InterPro" id="IPR019398">
    <property type="entry name" value="Pre-rRNA_process_TSR2"/>
</dbReference>
<evidence type="ECO:0000256" key="3">
    <source>
        <dbReference type="SAM" id="MobiDB-lite"/>
    </source>
</evidence>
<keyword evidence="2" id="KW-0698">rRNA processing</keyword>
<organism evidence="4 5">
    <name type="scientific">Camelina sativa</name>
    <name type="common">False flax</name>
    <name type="synonym">Myagrum sativum</name>
    <dbReference type="NCBI Taxonomy" id="90675"/>
    <lineage>
        <taxon>Eukaryota</taxon>
        <taxon>Viridiplantae</taxon>
        <taxon>Streptophyta</taxon>
        <taxon>Embryophyta</taxon>
        <taxon>Tracheophyta</taxon>
        <taxon>Spermatophyta</taxon>
        <taxon>Magnoliopsida</taxon>
        <taxon>eudicotyledons</taxon>
        <taxon>Gunneridae</taxon>
        <taxon>Pentapetalae</taxon>
        <taxon>rosids</taxon>
        <taxon>malvids</taxon>
        <taxon>Brassicales</taxon>
        <taxon>Brassicaceae</taxon>
        <taxon>Camelineae</taxon>
        <taxon>Camelina</taxon>
    </lineage>
</organism>
<comment type="similarity">
    <text evidence="1">Belongs to the TSR2 family.</text>
</comment>
<gene>
    <name evidence="5" type="primary">LOC104736800</name>
</gene>
<evidence type="ECO:0000313" key="4">
    <source>
        <dbReference type="Proteomes" id="UP000694864"/>
    </source>
</evidence>
<keyword evidence="4" id="KW-1185">Reference proteome</keyword>
<accession>A0ABM0VEY8</accession>
<sequence>MNQNANVPVEVIGDEEVAMLHEGIGLILSRWTAMRAAVENGWGGKNSQAKAENTISQIFDHFTLSKDPMDYDRLVDILENGLNELNTEADDGSPEEVTESLLDLYQECCVGNFQMVEKLRATKVKAKASVVKVANGNDEDDEESDHDDDDEDTSMNDDQTTDMMVDASENSSSRKPEAMPVDEAAADDGWTVVPSRKNKGKKN</sequence>
<dbReference type="GeneID" id="104736800"/>
<evidence type="ECO:0000256" key="2">
    <source>
        <dbReference type="ARBA" id="ARBA00022552"/>
    </source>
</evidence>
<reference evidence="5" key="2">
    <citation type="submission" date="2025-08" db="UniProtKB">
        <authorList>
            <consortium name="RefSeq"/>
        </authorList>
    </citation>
    <scope>IDENTIFICATION</scope>
    <source>
        <tissue evidence="5">Leaf</tissue>
    </source>
</reference>
<feature type="compositionally biased region" description="Acidic residues" evidence="3">
    <location>
        <begin position="137"/>
        <end position="155"/>
    </location>
</feature>
<name>A0ABM0VEY8_CAMSA</name>
<reference evidence="4" key="1">
    <citation type="journal article" date="2014" name="Nat. Commun.">
        <title>The emerging biofuel crop Camelina sativa retains a highly undifferentiated hexaploid genome structure.</title>
        <authorList>
            <person name="Kagale S."/>
            <person name="Koh C."/>
            <person name="Nixon J."/>
            <person name="Bollina V."/>
            <person name="Clarke W.E."/>
            <person name="Tuteja R."/>
            <person name="Spillane C."/>
            <person name="Robinson S.J."/>
            <person name="Links M.G."/>
            <person name="Clarke C."/>
            <person name="Higgins E.E."/>
            <person name="Huebert T."/>
            <person name="Sharpe A.G."/>
            <person name="Parkin I.A."/>
        </authorList>
    </citation>
    <scope>NUCLEOTIDE SEQUENCE [LARGE SCALE GENOMIC DNA]</scope>
    <source>
        <strain evidence="4">cv. DH55</strain>
    </source>
</reference>
<evidence type="ECO:0000256" key="1">
    <source>
        <dbReference type="ARBA" id="ARBA00006524"/>
    </source>
</evidence>